<accession>A0A8S5QHT8</accession>
<reference evidence="1" key="1">
    <citation type="journal article" date="2021" name="Proc. Natl. Acad. Sci. U.S.A.">
        <title>A Catalog of Tens of Thousands of Viruses from Human Metagenomes Reveals Hidden Associations with Chronic Diseases.</title>
        <authorList>
            <person name="Tisza M.J."/>
            <person name="Buck C.B."/>
        </authorList>
    </citation>
    <scope>NUCLEOTIDE SEQUENCE</scope>
    <source>
        <strain evidence="1">CteHV32</strain>
    </source>
</reference>
<proteinExistence type="predicted"/>
<dbReference type="EMBL" id="BK015653">
    <property type="protein sequence ID" value="DAE18333.1"/>
    <property type="molecule type" value="Genomic_DNA"/>
</dbReference>
<sequence length="32" mass="3882">MHLPTVFINQGFWHIMEMPTTNKEVIYYGQRV</sequence>
<evidence type="ECO:0000313" key="1">
    <source>
        <dbReference type="EMBL" id="DAE18333.1"/>
    </source>
</evidence>
<protein>
    <submittedName>
        <fullName evidence="1">Uncharacterized protein</fullName>
    </submittedName>
</protein>
<name>A0A8S5QHT8_9CAUD</name>
<organism evidence="1">
    <name type="scientific">Siphoviridae sp. cteHV32</name>
    <dbReference type="NCBI Taxonomy" id="2825588"/>
    <lineage>
        <taxon>Viruses</taxon>
        <taxon>Duplodnaviria</taxon>
        <taxon>Heunggongvirae</taxon>
        <taxon>Uroviricota</taxon>
        <taxon>Caudoviricetes</taxon>
    </lineage>
</organism>